<gene>
    <name evidence="6" type="ORF">FNV43_RR21321</name>
</gene>
<dbReference type="InterPro" id="IPR052453">
    <property type="entry name" value="CONSTANS-like_ZF"/>
</dbReference>
<dbReference type="OrthoDB" id="153872at2759"/>
<evidence type="ECO:0000256" key="4">
    <source>
        <dbReference type="SAM" id="MobiDB-lite"/>
    </source>
</evidence>
<keyword evidence="2 3" id="KW-0539">Nucleus</keyword>
<dbReference type="InterPro" id="IPR010402">
    <property type="entry name" value="CCT_domain"/>
</dbReference>
<comment type="caution">
    <text evidence="6">The sequence shown here is derived from an EMBL/GenBank/DDBJ whole genome shotgun (WGS) entry which is preliminary data.</text>
</comment>
<dbReference type="GO" id="GO:0005634">
    <property type="term" value="C:nucleus"/>
    <property type="evidence" value="ECO:0007669"/>
    <property type="project" value="UniProtKB-SubCell"/>
</dbReference>
<dbReference type="Proteomes" id="UP000796880">
    <property type="component" value="Unassembled WGS sequence"/>
</dbReference>
<dbReference type="GO" id="GO:0006355">
    <property type="term" value="P:regulation of DNA-templated transcription"/>
    <property type="evidence" value="ECO:0007669"/>
    <property type="project" value="TreeGrafter"/>
</dbReference>
<evidence type="ECO:0000256" key="1">
    <source>
        <dbReference type="ARBA" id="ARBA00004123"/>
    </source>
</evidence>
<dbReference type="AlphaFoldDB" id="A0A8K0E226"/>
<evidence type="ECO:0000256" key="3">
    <source>
        <dbReference type="PROSITE-ProRule" id="PRU00357"/>
    </source>
</evidence>
<dbReference type="PROSITE" id="PS51017">
    <property type="entry name" value="CCT"/>
    <property type="match status" value="1"/>
</dbReference>
<evidence type="ECO:0000313" key="7">
    <source>
        <dbReference type="Proteomes" id="UP000796880"/>
    </source>
</evidence>
<organism evidence="6 7">
    <name type="scientific">Rhamnella rubrinervis</name>
    <dbReference type="NCBI Taxonomy" id="2594499"/>
    <lineage>
        <taxon>Eukaryota</taxon>
        <taxon>Viridiplantae</taxon>
        <taxon>Streptophyta</taxon>
        <taxon>Embryophyta</taxon>
        <taxon>Tracheophyta</taxon>
        <taxon>Spermatophyta</taxon>
        <taxon>Magnoliopsida</taxon>
        <taxon>eudicotyledons</taxon>
        <taxon>Gunneridae</taxon>
        <taxon>Pentapetalae</taxon>
        <taxon>rosids</taxon>
        <taxon>fabids</taxon>
        <taxon>Rosales</taxon>
        <taxon>Rhamnaceae</taxon>
        <taxon>rhamnoid group</taxon>
        <taxon>Rhamneae</taxon>
        <taxon>Rhamnella</taxon>
    </lineage>
</organism>
<protein>
    <recommendedName>
        <fullName evidence="5">CCT domain-containing protein</fullName>
    </recommendedName>
</protein>
<name>A0A8K0E226_9ROSA</name>
<feature type="domain" description="CCT" evidence="5">
    <location>
        <begin position="146"/>
        <end position="191"/>
    </location>
</feature>
<evidence type="ECO:0000259" key="5">
    <source>
        <dbReference type="PROSITE" id="PS51017"/>
    </source>
</evidence>
<dbReference type="PANTHER" id="PTHR31874">
    <property type="entry name" value="CCT MOTIF FAMILY PROTEIN, EXPRESSED"/>
    <property type="match status" value="1"/>
</dbReference>
<sequence length="205" mass="23977">MEAFVECQVKNPCYVWNFNYESPPPPPSPVVDELDFDMVVPILAAESKTMNNNEGSCNYEEHTVMMKKKKKTFLKLNYEAVIYAWGSQASPWTTGLRPQIILHHFWPNFNGFGDDDHEQKHEARGGILNNNNNNDDDDDDDDDRGREAIISRYREKRRTRRLKLSKKKIRYEIRKINAEKRPRLNGRFVKTKKTSIVHGHADINI</sequence>
<accession>A0A8K0E226</accession>
<proteinExistence type="predicted"/>
<reference evidence="6" key="1">
    <citation type="submission" date="2020-03" db="EMBL/GenBank/DDBJ databases">
        <title>A high-quality chromosome-level genome assembly of a woody plant with both climbing and erect habits, Rhamnella rubrinervis.</title>
        <authorList>
            <person name="Lu Z."/>
            <person name="Yang Y."/>
            <person name="Zhu X."/>
            <person name="Sun Y."/>
        </authorList>
    </citation>
    <scope>NUCLEOTIDE SEQUENCE</scope>
    <source>
        <strain evidence="6">BYM</strain>
        <tissue evidence="6">Leaf</tissue>
    </source>
</reference>
<dbReference type="PANTHER" id="PTHR31874:SF1">
    <property type="entry name" value="ZINC FINGER PROTEIN CONSTANS-LIKE 6"/>
    <property type="match status" value="1"/>
</dbReference>
<evidence type="ECO:0000256" key="2">
    <source>
        <dbReference type="ARBA" id="ARBA00023242"/>
    </source>
</evidence>
<comment type="subcellular location">
    <subcellularLocation>
        <location evidence="1 3">Nucleus</location>
    </subcellularLocation>
</comment>
<keyword evidence="7" id="KW-1185">Reference proteome</keyword>
<dbReference type="EMBL" id="VOIH02000009">
    <property type="protein sequence ID" value="KAF3438558.1"/>
    <property type="molecule type" value="Genomic_DNA"/>
</dbReference>
<feature type="region of interest" description="Disordered" evidence="4">
    <location>
        <begin position="114"/>
        <end position="144"/>
    </location>
</feature>
<evidence type="ECO:0000313" key="6">
    <source>
        <dbReference type="EMBL" id="KAF3438558.1"/>
    </source>
</evidence>
<dbReference type="Pfam" id="PF06203">
    <property type="entry name" value="CCT"/>
    <property type="match status" value="1"/>
</dbReference>